<keyword evidence="8" id="KW-1185">Reference proteome</keyword>
<keyword evidence="2" id="KW-0333">Golgi apparatus</keyword>
<comment type="subcellular location">
    <subcellularLocation>
        <location evidence="1">Golgi apparatus</location>
    </subcellularLocation>
</comment>
<dbReference type="Proteomes" id="UP001153737">
    <property type="component" value="Chromosome 13"/>
</dbReference>
<reference evidence="7" key="2">
    <citation type="submission" date="2022-10" db="EMBL/GenBank/DDBJ databases">
        <authorList>
            <consortium name="ENA_rothamsted_submissions"/>
            <consortium name="culmorum"/>
            <person name="King R."/>
        </authorList>
    </citation>
    <scope>NUCLEOTIDE SEQUENCE</scope>
</reference>
<feature type="coiled-coil region" evidence="4">
    <location>
        <begin position="1079"/>
        <end position="1137"/>
    </location>
</feature>
<dbReference type="EMBL" id="OU896719">
    <property type="protein sequence ID" value="CAG9816273.1"/>
    <property type="molecule type" value="Genomic_DNA"/>
</dbReference>
<dbReference type="InterPro" id="IPR000237">
    <property type="entry name" value="GRIP_dom"/>
</dbReference>
<dbReference type="PROSITE" id="PS50913">
    <property type="entry name" value="GRIP"/>
    <property type="match status" value="1"/>
</dbReference>
<evidence type="ECO:0000256" key="1">
    <source>
        <dbReference type="ARBA" id="ARBA00004555"/>
    </source>
</evidence>
<name>A0A9N9SEF4_PHACE</name>
<dbReference type="GO" id="GO:0007030">
    <property type="term" value="P:Golgi organization"/>
    <property type="evidence" value="ECO:0007669"/>
    <property type="project" value="TreeGrafter"/>
</dbReference>
<feature type="coiled-coil region" evidence="4">
    <location>
        <begin position="955"/>
        <end position="1053"/>
    </location>
</feature>
<feature type="coiled-coil region" evidence="4">
    <location>
        <begin position="622"/>
        <end position="827"/>
    </location>
</feature>
<dbReference type="GO" id="GO:0005794">
    <property type="term" value="C:Golgi apparatus"/>
    <property type="evidence" value="ECO:0007669"/>
    <property type="project" value="UniProtKB-SubCell"/>
</dbReference>
<evidence type="ECO:0000256" key="3">
    <source>
        <dbReference type="ARBA" id="ARBA00023054"/>
    </source>
</evidence>
<evidence type="ECO:0000256" key="5">
    <source>
        <dbReference type="SAM" id="MobiDB-lite"/>
    </source>
</evidence>
<organism evidence="7 8">
    <name type="scientific">Phaedon cochleariae</name>
    <name type="common">Mustard beetle</name>
    <dbReference type="NCBI Taxonomy" id="80249"/>
    <lineage>
        <taxon>Eukaryota</taxon>
        <taxon>Metazoa</taxon>
        <taxon>Ecdysozoa</taxon>
        <taxon>Arthropoda</taxon>
        <taxon>Hexapoda</taxon>
        <taxon>Insecta</taxon>
        <taxon>Pterygota</taxon>
        <taxon>Neoptera</taxon>
        <taxon>Endopterygota</taxon>
        <taxon>Coleoptera</taxon>
        <taxon>Polyphaga</taxon>
        <taxon>Cucujiformia</taxon>
        <taxon>Chrysomeloidea</taxon>
        <taxon>Chrysomelidae</taxon>
        <taxon>Chrysomelinae</taxon>
        <taxon>Chrysomelini</taxon>
        <taxon>Phaedon</taxon>
    </lineage>
</organism>
<feature type="region of interest" description="Disordered" evidence="5">
    <location>
        <begin position="1239"/>
        <end position="1262"/>
    </location>
</feature>
<keyword evidence="3 4" id="KW-0175">Coiled coil</keyword>
<evidence type="ECO:0000256" key="4">
    <source>
        <dbReference type="SAM" id="Coils"/>
    </source>
</evidence>
<evidence type="ECO:0000259" key="6">
    <source>
        <dbReference type="PROSITE" id="PS50913"/>
    </source>
</evidence>
<evidence type="ECO:0000256" key="2">
    <source>
        <dbReference type="ARBA" id="ARBA00023034"/>
    </source>
</evidence>
<gene>
    <name evidence="7" type="ORF">PHAECO_LOCUS3934</name>
</gene>
<dbReference type="PANTHER" id="PTHR18921:SF2">
    <property type="entry name" value="THYROID RECEPTOR-INTERACTING PROTEIN 11"/>
    <property type="match status" value="1"/>
</dbReference>
<dbReference type="OrthoDB" id="425925at2759"/>
<dbReference type="GO" id="GO:0031267">
    <property type="term" value="F:small GTPase binding"/>
    <property type="evidence" value="ECO:0007669"/>
    <property type="project" value="TreeGrafter"/>
</dbReference>
<sequence length="1297" mass="149598">MNDNRQDGVHSNGSWNWNSQDPEPTANNHEDTISDLKNRISLLENEKNDILGQLEQLDNENQENLSKVVAMKEKLQDELNDLKEDYEKLKLQNKNLVIKEGKLKNEYKELKERHTEGSDHRNDEYKEKCKVFAEENQKLKTELEEMKKQLEVLNSSNETVQKAFEEFKVATEKEMSENKNNIKSIESENKVLASHLQNATETLHIFEKKSSEDEDNCQKLAVILETYEKQVSALKEELERCKTQSQCSKVDETESQLKLVSAELEALKSQRITASEETKSLQDLENTLQAFRMENSDLRAQNEELQGQINGRMDIDLEEELEHIKAEHVAQLNLLEQEMEQLRSNEAKNAADEKQIQELNDCMKTLKIEISDLEEQNKELAATHEKVMIQLHDQYVSIITENIKKIQDCEKPSDFQQCFHEDDHQVADFSKQVENIIKILLDLKCKCRTLENKVINLSEEKNNILTDKNHEIEKLMHNSEILSQEVLRKTQAIKEYEKEISDLASNNDLLITDLEAYKSNSVLQTISESNEDNMVLLESQLENANRRIEDLNKIIDNYDKEKLNDNSLQGDEIDSPVQQLKATEDETSEKAADYQYLLNSFDLLQIEHNALKSDLEASRDYLQVINHEKSELESSLEKVRTDYDNLEYQISELNVSNDGLKEEISEYKIEMENLLKENSKMMFLSEEYKESNDELRSRLNFLERKLAEGDKEISELELQVRTLTEKLQISKMAETSLKLHCEQKSKEVTVLSEAKHNLELSLNQTNADLVQFQNNFAELLCKNDKLDKDLEELKEADKVKQEQIRDLEELVKSLNVKLEEYENQEQMKEPRADDQTKNLMVHEESSEKTNRSLLADGVEMEKNKEDNMKQNIEKVTEYNSKTELEAQLGETLNKYSMLQQQFQEITNSRNELIALVTTKHQESIAYHNEIQRLNQILTTENEKHRNLDTQFHQLQTKMAEDLDSMKQEMEKLTDQNSFLKQKCEVLAKNLLEEQSKVQQFASDKSDKEVALQKKLDRLQSHLVELEDHHTQELYQAEQKNAALQARVTDVEEREKNSSTIYTSVSIRANQQIAVEKQIQEDLKREISSLKLQLEESNQGLQAASRLSDQLENSKKTVSTLKDEVSLLQSKLSKADEDLKSASTQTNEKVDKSLVKNLIIGFVTSNSNLNKDQTQILKIIATVLDFNQQEHDKVGLNKAHTGSWLGSFLAPDSSQHNRLSAESLSQAFVRFLENESKPRAVPDLLGASGSSEAATNSRRDTPRQSPIVLSEIVLPTFADFATNRNSSSILKDVLKDNS</sequence>
<feature type="compositionally biased region" description="Polar residues" evidence="5">
    <location>
        <begin position="9"/>
        <end position="27"/>
    </location>
</feature>
<accession>A0A9N9SEF4</accession>
<proteinExistence type="predicted"/>
<feature type="domain" description="GRIP" evidence="6">
    <location>
        <begin position="1144"/>
        <end position="1196"/>
    </location>
</feature>
<feature type="coiled-coil region" evidence="4">
    <location>
        <begin position="440"/>
        <end position="561"/>
    </location>
</feature>
<reference evidence="7" key="1">
    <citation type="submission" date="2022-01" db="EMBL/GenBank/DDBJ databases">
        <authorList>
            <person name="King R."/>
        </authorList>
    </citation>
    <scope>NUCLEOTIDE SEQUENCE</scope>
</reference>
<evidence type="ECO:0000313" key="8">
    <source>
        <dbReference type="Proteomes" id="UP001153737"/>
    </source>
</evidence>
<dbReference type="PANTHER" id="PTHR18921">
    <property type="entry name" value="MYOSIN HEAVY CHAIN - RELATED"/>
    <property type="match status" value="1"/>
</dbReference>
<feature type="coiled-coil region" evidence="4">
    <location>
        <begin position="217"/>
        <end position="390"/>
    </location>
</feature>
<protein>
    <recommendedName>
        <fullName evidence="6">GRIP domain-containing protein</fullName>
    </recommendedName>
</protein>
<evidence type="ECO:0000313" key="7">
    <source>
        <dbReference type="EMBL" id="CAG9816273.1"/>
    </source>
</evidence>
<feature type="region of interest" description="Disordered" evidence="5">
    <location>
        <begin position="1"/>
        <end position="33"/>
    </location>
</feature>
<dbReference type="GO" id="GO:0006888">
    <property type="term" value="P:endoplasmic reticulum to Golgi vesicle-mediated transport"/>
    <property type="evidence" value="ECO:0007669"/>
    <property type="project" value="TreeGrafter"/>
</dbReference>